<evidence type="ECO:0000313" key="2">
    <source>
        <dbReference type="Proteomes" id="UP001174909"/>
    </source>
</evidence>
<gene>
    <name evidence="1" type="ORF">GBAR_LOCUS18262</name>
</gene>
<dbReference type="AlphaFoldDB" id="A0AA35WSJ9"/>
<feature type="non-terminal residue" evidence="1">
    <location>
        <position position="1"/>
    </location>
</feature>
<dbReference type="EMBL" id="CASHTH010002594">
    <property type="protein sequence ID" value="CAI8032288.1"/>
    <property type="molecule type" value="Genomic_DNA"/>
</dbReference>
<protein>
    <submittedName>
        <fullName evidence="1">Uncharacterized protein</fullName>
    </submittedName>
</protein>
<proteinExistence type="predicted"/>
<reference evidence="1" key="1">
    <citation type="submission" date="2023-03" db="EMBL/GenBank/DDBJ databases">
        <authorList>
            <person name="Steffen K."/>
            <person name="Cardenas P."/>
        </authorList>
    </citation>
    <scope>NUCLEOTIDE SEQUENCE</scope>
</reference>
<comment type="caution">
    <text evidence="1">The sequence shown here is derived from an EMBL/GenBank/DDBJ whole genome shotgun (WGS) entry which is preliminary data.</text>
</comment>
<evidence type="ECO:0000313" key="1">
    <source>
        <dbReference type="EMBL" id="CAI8032288.1"/>
    </source>
</evidence>
<sequence>TSPAGISCPGQPCLTLDQYITSSSTYIISNTVFKLLPGIHVITRSFVARNIECITIEGDTIGKSNSRVQISGYSLQFINTVDVYIIGIKLIDVGISFEGTQNVTLHQVVVDG</sequence>
<feature type="non-terminal residue" evidence="1">
    <location>
        <position position="112"/>
    </location>
</feature>
<dbReference type="Proteomes" id="UP001174909">
    <property type="component" value="Unassembled WGS sequence"/>
</dbReference>
<organism evidence="1 2">
    <name type="scientific">Geodia barretti</name>
    <name type="common">Barrett's horny sponge</name>
    <dbReference type="NCBI Taxonomy" id="519541"/>
    <lineage>
        <taxon>Eukaryota</taxon>
        <taxon>Metazoa</taxon>
        <taxon>Porifera</taxon>
        <taxon>Demospongiae</taxon>
        <taxon>Heteroscleromorpha</taxon>
        <taxon>Tetractinellida</taxon>
        <taxon>Astrophorina</taxon>
        <taxon>Geodiidae</taxon>
        <taxon>Geodia</taxon>
    </lineage>
</organism>
<keyword evidence="2" id="KW-1185">Reference proteome</keyword>
<accession>A0AA35WSJ9</accession>
<name>A0AA35WSJ9_GEOBA</name>